<evidence type="ECO:0000256" key="1">
    <source>
        <dbReference type="PROSITE-ProRule" id="PRU01251"/>
    </source>
</evidence>
<dbReference type="SUPFAM" id="SSF81923">
    <property type="entry name" value="Double Clp-N motif"/>
    <property type="match status" value="2"/>
</dbReference>
<dbReference type="GO" id="GO:0006508">
    <property type="term" value="P:proteolysis"/>
    <property type="evidence" value="ECO:0007669"/>
    <property type="project" value="UniProtKB-KW"/>
</dbReference>
<proteinExistence type="predicted"/>
<feature type="domain" description="Clp R" evidence="2">
    <location>
        <begin position="4"/>
        <end position="195"/>
    </location>
</feature>
<protein>
    <submittedName>
        <fullName evidence="3">Clp protease N-terminal domain-containing protein</fullName>
    </submittedName>
</protein>
<evidence type="ECO:0000259" key="2">
    <source>
        <dbReference type="PROSITE" id="PS51903"/>
    </source>
</evidence>
<dbReference type="InterPro" id="IPR004176">
    <property type="entry name" value="Clp_R_N"/>
</dbReference>
<dbReference type="Gene3D" id="1.10.1780.10">
    <property type="entry name" value="Clp, N-terminal domain"/>
    <property type="match status" value="1"/>
</dbReference>
<keyword evidence="1" id="KW-0677">Repeat</keyword>
<dbReference type="Proteomes" id="UP001592530">
    <property type="component" value="Unassembled WGS sequence"/>
</dbReference>
<organism evidence="3 4">
    <name type="scientific">Streptacidiphilus alkalitolerans</name>
    <dbReference type="NCBI Taxonomy" id="3342712"/>
    <lineage>
        <taxon>Bacteria</taxon>
        <taxon>Bacillati</taxon>
        <taxon>Actinomycetota</taxon>
        <taxon>Actinomycetes</taxon>
        <taxon>Kitasatosporales</taxon>
        <taxon>Streptomycetaceae</taxon>
        <taxon>Streptacidiphilus</taxon>
    </lineage>
</organism>
<name>A0ABV6X9P8_9ACTN</name>
<dbReference type="RefSeq" id="WP_380557599.1">
    <property type="nucleotide sequence ID" value="NZ_JBHEZY010000015.1"/>
</dbReference>
<evidence type="ECO:0000313" key="4">
    <source>
        <dbReference type="Proteomes" id="UP001592530"/>
    </source>
</evidence>
<dbReference type="EMBL" id="JBHEZY010000015">
    <property type="protein sequence ID" value="MFC1434949.1"/>
    <property type="molecule type" value="Genomic_DNA"/>
</dbReference>
<dbReference type="InterPro" id="IPR036628">
    <property type="entry name" value="Clp_N_dom_sf"/>
</dbReference>
<reference evidence="3 4" key="1">
    <citation type="submission" date="2024-09" db="EMBL/GenBank/DDBJ databases">
        <authorList>
            <person name="Lee S.D."/>
        </authorList>
    </citation>
    <scope>NUCLEOTIDE SEQUENCE [LARGE SCALE GENOMIC DNA]</scope>
    <source>
        <strain evidence="3 4">N1-3</strain>
    </source>
</reference>
<dbReference type="GO" id="GO:0008233">
    <property type="term" value="F:peptidase activity"/>
    <property type="evidence" value="ECO:0007669"/>
    <property type="project" value="UniProtKB-KW"/>
</dbReference>
<dbReference type="Pfam" id="PF02861">
    <property type="entry name" value="Clp_N"/>
    <property type="match status" value="1"/>
</dbReference>
<evidence type="ECO:0000313" key="3">
    <source>
        <dbReference type="EMBL" id="MFC1434949.1"/>
    </source>
</evidence>
<keyword evidence="3" id="KW-0645">Protease</keyword>
<comment type="caution">
    <text evidence="3">The sequence shown here is derived from an EMBL/GenBank/DDBJ whole genome shotgun (WGS) entry which is preliminary data.</text>
</comment>
<gene>
    <name evidence="3" type="ORF">ACEZDB_30340</name>
</gene>
<accession>A0ABV6X9P8</accession>
<dbReference type="PROSITE" id="PS51903">
    <property type="entry name" value="CLP_R"/>
    <property type="match status" value="1"/>
</dbReference>
<keyword evidence="3" id="KW-0378">Hydrolase</keyword>
<sequence length="195" mass="20823">MTMMERFTATARQAVVDAVEAARADRAALVGEEHLLAGLLAQADSTAVRLLAASGLGPDQHPALLRECRDYRRRGGIGRAEAEALRGLGIEVDEIIDRVEEIWGEGALLAPAVPESGGRRGRKRVLGSHLPWRPEAKKALETSLRQALDLRSKAIGSEHLLLGLLVSPGAAKEVLTARGITSLHIRALLAKGQQG</sequence>